<dbReference type="STRING" id="429701.A0A2G9HZH3"/>
<feature type="region of interest" description="Disordered" evidence="6">
    <location>
        <begin position="310"/>
        <end position="329"/>
    </location>
</feature>
<dbReference type="InterPro" id="IPR016135">
    <property type="entry name" value="UBQ-conjugating_enzyme/RWD"/>
</dbReference>
<evidence type="ECO:0000313" key="9">
    <source>
        <dbReference type="Proteomes" id="UP000231279"/>
    </source>
</evidence>
<gene>
    <name evidence="8" type="ORF">CDL12_04557</name>
</gene>
<dbReference type="CDD" id="cd23837">
    <property type="entry name" value="UBCc_UBE2O"/>
    <property type="match status" value="1"/>
</dbReference>
<dbReference type="FunFam" id="3.10.110.10:FF:000028">
    <property type="entry name" value="Probable ubiquitin-conjugating enzyme E2 23"/>
    <property type="match status" value="1"/>
</dbReference>
<dbReference type="PROSITE" id="PS50127">
    <property type="entry name" value="UBC_2"/>
    <property type="match status" value="1"/>
</dbReference>
<keyword evidence="2" id="KW-0808">Transferase</keyword>
<sequence length="701" mass="77732">MESPTPVSRYVPSKKRVFLSGSSSSSSGCKDVEVLEISPPINQTTKPKSSKQKEAIYHEVIDVDMEEDCDDVMLTDGEVETTAKGKEPLSNSLVDFNSNESGSDMLMSDNGAAGLYDPINADDFNSNLFYGEDEWIDTYYDDILFDDYAMLESHFDHMDMPTGIEAPFPWLPSSPPSNLKVPTASTSTNPTLQHQSDGVKLPPSLNSSHSLWPSQHTQVGDLSTSSSSSTTGIHMSASNKHIKPKSYPKWEPSVGQKKPTTSTSTANMSSQPYKGSLTHKFGKEPFHAFVKSKRKPRSVSLVHHNQFPPAPTYPGTLNGGGSHPTLSMPPGAPSVGAFVPPLWPDIPTTVFDPYFGPSGFMHESPPISWAQSPANSQNAVSSMGTSLPTRVEQRNMDEIMQNYNLFKKFDTVEDYSDHRYAKNGYSAKQPPKNWAKRIQEEWKILEKDLPDTIFVRVYESRMDLLRAVIIGAEGTPYHDGLYFFDVYFPCSYPNVPPHVHYHSGGLRINPNLYNCGKVCLSLLNTWSGSQKEKWIPGVSTMLQVLVSIQGLILNAKPYFNEPGYANLSGSVNGEQRSLEYNERTFMHSLQTMVYNMRRPPKYFEDFVIGHFCKYARDILVSCKAYLEGAQVGCLVKGGVQDVDEGDKSCSQHFKNNLAGFITVLVNTFTEIGAKDCQEFLSLAPKENAKPSGGPRGLAFFN</sequence>
<dbReference type="GO" id="GO:0005524">
    <property type="term" value="F:ATP binding"/>
    <property type="evidence" value="ECO:0007669"/>
    <property type="project" value="UniProtKB-KW"/>
</dbReference>
<accession>A0A2G9HZH3</accession>
<feature type="compositionally biased region" description="Polar residues" evidence="6">
    <location>
        <begin position="204"/>
        <end position="222"/>
    </location>
</feature>
<dbReference type="SUPFAM" id="SSF54495">
    <property type="entry name" value="UBC-like"/>
    <property type="match status" value="1"/>
</dbReference>
<keyword evidence="4" id="KW-0833">Ubl conjugation pathway</keyword>
<keyword evidence="5" id="KW-0067">ATP-binding</keyword>
<comment type="caution">
    <text evidence="8">The sequence shown here is derived from an EMBL/GenBank/DDBJ whole genome shotgun (WGS) entry which is preliminary data.</text>
</comment>
<keyword evidence="9" id="KW-1185">Reference proteome</keyword>
<dbReference type="EMBL" id="NKXS01000703">
    <property type="protein sequence ID" value="PIN22740.1"/>
    <property type="molecule type" value="Genomic_DNA"/>
</dbReference>
<dbReference type="Pfam" id="PF00179">
    <property type="entry name" value="UQ_con"/>
    <property type="match status" value="1"/>
</dbReference>
<reference evidence="9" key="1">
    <citation type="journal article" date="2018" name="Gigascience">
        <title>Genome assembly of the Pink Ipe (Handroanthus impetiginosus, Bignoniaceae), a highly valued, ecologically keystone Neotropical timber forest tree.</title>
        <authorList>
            <person name="Silva-Junior O.B."/>
            <person name="Grattapaglia D."/>
            <person name="Novaes E."/>
            <person name="Collevatti R.G."/>
        </authorList>
    </citation>
    <scope>NUCLEOTIDE SEQUENCE [LARGE SCALE GENOMIC DNA]</scope>
    <source>
        <strain evidence="9">cv. UFG-1</strain>
    </source>
</reference>
<protein>
    <recommendedName>
        <fullName evidence="1">E2 ubiquitin-conjugating enzyme</fullName>
        <ecNumber evidence="1">2.3.2.23</ecNumber>
    </recommendedName>
</protein>
<evidence type="ECO:0000313" key="8">
    <source>
        <dbReference type="EMBL" id="PIN22740.1"/>
    </source>
</evidence>
<dbReference type="PANTHER" id="PTHR46116:SF41">
    <property type="entry name" value="UBIQUITIN-CONJUGATING ENZYME E2 25-RELATED"/>
    <property type="match status" value="1"/>
</dbReference>
<evidence type="ECO:0000256" key="4">
    <source>
        <dbReference type="ARBA" id="ARBA00022786"/>
    </source>
</evidence>
<feature type="compositionally biased region" description="Polar residues" evidence="6">
    <location>
        <begin position="183"/>
        <end position="196"/>
    </location>
</feature>
<dbReference type="SMART" id="SM00212">
    <property type="entry name" value="UBCc"/>
    <property type="match status" value="1"/>
</dbReference>
<dbReference type="PANTHER" id="PTHR46116">
    <property type="entry name" value="(E3-INDEPENDENT) E2 UBIQUITIN-CONJUGATING ENZYME"/>
    <property type="match status" value="1"/>
</dbReference>
<feature type="region of interest" description="Disordered" evidence="6">
    <location>
        <begin position="169"/>
        <end position="272"/>
    </location>
</feature>
<feature type="domain" description="UBC core" evidence="7">
    <location>
        <begin position="433"/>
        <end position="593"/>
    </location>
</feature>
<dbReference type="Proteomes" id="UP000231279">
    <property type="component" value="Unassembled WGS sequence"/>
</dbReference>
<keyword evidence="8" id="KW-0436">Ligase</keyword>
<dbReference type="EC" id="2.3.2.23" evidence="1"/>
<keyword evidence="3" id="KW-0547">Nucleotide-binding</keyword>
<organism evidence="8 9">
    <name type="scientific">Handroanthus impetiginosus</name>
    <dbReference type="NCBI Taxonomy" id="429701"/>
    <lineage>
        <taxon>Eukaryota</taxon>
        <taxon>Viridiplantae</taxon>
        <taxon>Streptophyta</taxon>
        <taxon>Embryophyta</taxon>
        <taxon>Tracheophyta</taxon>
        <taxon>Spermatophyta</taxon>
        <taxon>Magnoliopsida</taxon>
        <taxon>eudicotyledons</taxon>
        <taxon>Gunneridae</taxon>
        <taxon>Pentapetalae</taxon>
        <taxon>asterids</taxon>
        <taxon>lamiids</taxon>
        <taxon>Lamiales</taxon>
        <taxon>Bignoniaceae</taxon>
        <taxon>Crescentiina</taxon>
        <taxon>Tabebuia alliance</taxon>
        <taxon>Handroanthus</taxon>
    </lineage>
</organism>
<evidence type="ECO:0000256" key="1">
    <source>
        <dbReference type="ARBA" id="ARBA00012486"/>
    </source>
</evidence>
<dbReference type="AlphaFoldDB" id="A0A2G9HZH3"/>
<dbReference type="GO" id="GO:0061631">
    <property type="term" value="F:ubiquitin conjugating enzyme activity"/>
    <property type="evidence" value="ECO:0007669"/>
    <property type="project" value="UniProtKB-EC"/>
</dbReference>
<evidence type="ECO:0000259" key="7">
    <source>
        <dbReference type="PROSITE" id="PS50127"/>
    </source>
</evidence>
<evidence type="ECO:0000256" key="2">
    <source>
        <dbReference type="ARBA" id="ARBA00022679"/>
    </source>
</evidence>
<dbReference type="OrthoDB" id="47801at2759"/>
<dbReference type="GO" id="GO:0016874">
    <property type="term" value="F:ligase activity"/>
    <property type="evidence" value="ECO:0007669"/>
    <property type="project" value="UniProtKB-KW"/>
</dbReference>
<evidence type="ECO:0000256" key="6">
    <source>
        <dbReference type="SAM" id="MobiDB-lite"/>
    </source>
</evidence>
<dbReference type="Gene3D" id="3.10.110.10">
    <property type="entry name" value="Ubiquitin Conjugating Enzyme"/>
    <property type="match status" value="1"/>
</dbReference>
<proteinExistence type="predicted"/>
<evidence type="ECO:0000256" key="3">
    <source>
        <dbReference type="ARBA" id="ARBA00022741"/>
    </source>
</evidence>
<dbReference type="InterPro" id="IPR000608">
    <property type="entry name" value="UBC"/>
</dbReference>
<name>A0A2G9HZH3_9LAMI</name>
<evidence type="ECO:0000256" key="5">
    <source>
        <dbReference type="ARBA" id="ARBA00022840"/>
    </source>
</evidence>
<feature type="compositionally biased region" description="Polar residues" evidence="6">
    <location>
        <begin position="258"/>
        <end position="272"/>
    </location>
</feature>